<name>A0A0E2D6G3_LEPIR</name>
<dbReference type="Gene3D" id="2.40.10.500">
    <property type="match status" value="1"/>
</dbReference>
<accession>A0A0E2D6G3</accession>
<dbReference type="InterPro" id="IPR010620">
    <property type="entry name" value="SBBP_repeat"/>
</dbReference>
<organism evidence="1 2">
    <name type="scientific">Leptospira interrogans str. UI 12758</name>
    <dbReference type="NCBI Taxonomy" id="1049938"/>
    <lineage>
        <taxon>Bacteria</taxon>
        <taxon>Pseudomonadati</taxon>
        <taxon>Spirochaetota</taxon>
        <taxon>Spirochaetia</taxon>
        <taxon>Leptospirales</taxon>
        <taxon>Leptospiraceae</taxon>
        <taxon>Leptospira</taxon>
    </lineage>
</organism>
<dbReference type="EMBL" id="AHNR02000036">
    <property type="protein sequence ID" value="EKR55130.1"/>
    <property type="molecule type" value="Genomic_DNA"/>
</dbReference>
<dbReference type="SUPFAM" id="SSF63829">
    <property type="entry name" value="Calcium-dependent phosphotriesterase"/>
    <property type="match status" value="1"/>
</dbReference>
<dbReference type="InterPro" id="IPR052918">
    <property type="entry name" value="Motility_Chemotaxis_Reg"/>
</dbReference>
<dbReference type="PROSITE" id="PS51257">
    <property type="entry name" value="PROKAR_LIPOPROTEIN"/>
    <property type="match status" value="1"/>
</dbReference>
<dbReference type="NCBIfam" id="NF047494">
    <property type="entry name" value="Lepto_SBBP_lipo"/>
    <property type="match status" value="1"/>
</dbReference>
<protein>
    <submittedName>
        <fullName evidence="1">Beta-propeller repeat protein</fullName>
    </submittedName>
</protein>
<gene>
    <name evidence="1" type="ORF">LEP1GSC105_2619</name>
</gene>
<dbReference type="Pfam" id="PF06739">
    <property type="entry name" value="SBBP"/>
    <property type="match status" value="7"/>
</dbReference>
<dbReference type="InterPro" id="IPR011042">
    <property type="entry name" value="6-blade_b-propeller_TolB-like"/>
</dbReference>
<comment type="caution">
    <text evidence="1">The sequence shown here is derived from an EMBL/GenBank/DDBJ whole genome shotgun (WGS) entry which is preliminary data.</text>
</comment>
<proteinExistence type="predicted"/>
<evidence type="ECO:0000313" key="1">
    <source>
        <dbReference type="EMBL" id="EKR55130.1"/>
    </source>
</evidence>
<dbReference type="PANTHER" id="PTHR35580">
    <property type="entry name" value="CELL SURFACE GLYCOPROTEIN (S-LAYER PROTEIN)-LIKE PROTEIN"/>
    <property type="match status" value="1"/>
</dbReference>
<evidence type="ECO:0000313" key="2">
    <source>
        <dbReference type="Proteomes" id="UP000001340"/>
    </source>
</evidence>
<sequence>MIRLIILIFIIFFQACSPTSGKEIKNFLIPLVQGNGIGPIAIHENLDSLDPEEIPFRENLVNFEWALLYGDHLKLTKDSHLAVDDNGFIYIAADTDGNPFYDNSVHRLITGKKLVLGKYDSQKNEIWTHELENPYVNLDVTGIAVDTKGNAYVTGSSTIKNYFEKSRIEKKQFLFVIKINSEGNLEWIREIGSSNDAYKVNPRTIAVDTLGNSYVVGTSNGPFEGDSVKPESGFITKFDTNGNQVWVKELSALEAKITPTSVAFDKRSGNIYLCGSANNNNIRNDKNPGIGRNDLLVFKYDENGNGQIFARLGFALGSVFGNTITTDPLGNVLVGAYTDVDFASSTIQDNSHNGLIIKYDSSGAQKWIRQFGPSTPLKSTFISEITTDRLGNVFTTGSTNGFIKFNDGPSEGNRDVFVTKHSSSGEVLKLWQWGVQQKTMIGSGIGADFNGNLYATGWTDGELFENRNIGKIDIFLIKFQ</sequence>
<dbReference type="Proteomes" id="UP000001340">
    <property type="component" value="Unassembled WGS sequence"/>
</dbReference>
<dbReference type="Gene3D" id="2.120.10.30">
    <property type="entry name" value="TolB, C-terminal domain"/>
    <property type="match status" value="1"/>
</dbReference>
<dbReference type="AlphaFoldDB" id="A0A0E2D6G3"/>
<reference evidence="1 2" key="1">
    <citation type="submission" date="2012-10" db="EMBL/GenBank/DDBJ databases">
        <authorList>
            <person name="Harkins D.M."/>
            <person name="Durkin A.S."/>
            <person name="Brinkac L.M."/>
            <person name="Haft D.H."/>
            <person name="Selengut J.D."/>
            <person name="Sanka R."/>
            <person name="DePew J."/>
            <person name="Purushe J."/>
            <person name="Chanthongthip A."/>
            <person name="Lattana O."/>
            <person name="Phetsouvanh R."/>
            <person name="Newton P.N."/>
            <person name="Vinetz J.M."/>
            <person name="Sutton G.G."/>
            <person name="Nierman W.C."/>
            <person name="Fouts D.E."/>
        </authorList>
    </citation>
    <scope>NUCLEOTIDE SEQUENCE [LARGE SCALE GENOMIC DNA]</scope>
    <source>
        <strain evidence="1 2">UI 12758</strain>
    </source>
</reference>
<dbReference type="PANTHER" id="PTHR35580:SF1">
    <property type="entry name" value="PHYTASE-LIKE DOMAIN-CONTAINING PROTEIN"/>
    <property type="match status" value="1"/>
</dbReference>
<dbReference type="RefSeq" id="WP_000620237.1">
    <property type="nucleotide sequence ID" value="NZ_AHNR02000036.1"/>
</dbReference>